<dbReference type="NCBIfam" id="NF004012">
    <property type="entry name" value="PRK05477.1-2"/>
    <property type="match status" value="1"/>
</dbReference>
<evidence type="ECO:0000256" key="4">
    <source>
        <dbReference type="ARBA" id="ARBA00022741"/>
    </source>
</evidence>
<evidence type="ECO:0000256" key="9">
    <source>
        <dbReference type="ARBA" id="ARBA00047913"/>
    </source>
</evidence>
<comment type="similarity">
    <text evidence="1 10">Belongs to the GatB/GatE family. GatB subfamily.</text>
</comment>
<dbReference type="PROSITE" id="PS01234">
    <property type="entry name" value="GATB"/>
    <property type="match status" value="1"/>
</dbReference>
<comment type="subunit">
    <text evidence="2 10">Heterotrimer of A, B and C subunits.</text>
</comment>
<dbReference type="PANTHER" id="PTHR11659">
    <property type="entry name" value="GLUTAMYL-TRNA GLN AMIDOTRANSFERASE SUBUNIT B MITOCHONDRIAL AND PROKARYOTIC PET112-RELATED"/>
    <property type="match status" value="1"/>
</dbReference>
<comment type="function">
    <text evidence="7 10">Allows the formation of correctly charged Asn-tRNA(Asn) or Gln-tRNA(Gln) through the transamidation of misacylated Asp-tRNA(Asn) or Glu-tRNA(Gln) in organisms which lack either or both of asparaginyl-tRNA or glutaminyl-tRNA synthetases. The reaction takes place in the presence of glutamine and ATP through an activated phospho-Asp-tRNA(Asn) or phospho-Glu-tRNA(Gln).</text>
</comment>
<keyword evidence="5 10" id="KW-0067">ATP-binding</keyword>
<sequence length="472" mass="52233">MKTYRPTIGIEVHAELKTETKMFCGSKNEPHAAEANTHVCPVCLAHPGTLPVINKEAVEHVIKVGIALGGSIASFTEFDRKNYFYPDIPKGYQISQYKYPIVSGGELAGVAITRVHLEEDTARSLHDQGDGSLVDYNRAGVPLMELVTEPVIHDAKTAGDFARELQLLLRTLGVSDANMEKGEMRVEANISVSPDDTFGTKVEVKNLNSFKAVEGAINYEIRRQIAILEQNNKEISHISQETRGWDETKGETFSQRSKESAAEYRYFPDPDLPKLDIARYFDTSLLKEKMPALPSEKRLEYTNLGLAREQVDLIISDDRIASYFAELARMNGGDLEFLKRAANYLTSDVLALLGDSDKSLEFVHMGSFSELIHMITRAEITSRVAKDLLPEVIFDGVNPATVVAERGLGQESSTETLLTAIQEVIAEQEAVVAEYKGGKESTLQFLVGQGMKKTKGSANPQLLADLFRKELS</sequence>
<dbReference type="NCBIfam" id="TIGR00133">
    <property type="entry name" value="gatB"/>
    <property type="match status" value="1"/>
</dbReference>
<keyword evidence="4 10" id="KW-0547">Nucleotide-binding</keyword>
<dbReference type="Pfam" id="PF02637">
    <property type="entry name" value="GatB_Yqey"/>
    <property type="match status" value="1"/>
</dbReference>
<evidence type="ECO:0000256" key="7">
    <source>
        <dbReference type="ARBA" id="ARBA00024799"/>
    </source>
</evidence>
<feature type="domain" description="Asn/Gln amidotransferase" evidence="11">
    <location>
        <begin position="322"/>
        <end position="471"/>
    </location>
</feature>
<organism evidence="12 13">
    <name type="scientific">Candidatus Kaiserbacteria bacterium CG10_big_fil_rev_8_21_14_0_10_47_16</name>
    <dbReference type="NCBI Taxonomy" id="1974608"/>
    <lineage>
        <taxon>Bacteria</taxon>
        <taxon>Candidatus Kaiseribacteriota</taxon>
    </lineage>
</organism>
<evidence type="ECO:0000259" key="11">
    <source>
        <dbReference type="SMART" id="SM00845"/>
    </source>
</evidence>
<dbReference type="InterPro" id="IPR006075">
    <property type="entry name" value="Asn/Gln-tRNA_Trfase_suB/E_cat"/>
</dbReference>
<dbReference type="GO" id="GO:0016740">
    <property type="term" value="F:transferase activity"/>
    <property type="evidence" value="ECO:0007669"/>
    <property type="project" value="UniProtKB-KW"/>
</dbReference>
<dbReference type="HAMAP" id="MF_00121">
    <property type="entry name" value="GatB"/>
    <property type="match status" value="1"/>
</dbReference>
<gene>
    <name evidence="10" type="primary">gatB</name>
    <name evidence="12" type="ORF">COU16_00230</name>
</gene>
<evidence type="ECO:0000256" key="5">
    <source>
        <dbReference type="ARBA" id="ARBA00022840"/>
    </source>
</evidence>
<dbReference type="GO" id="GO:0005524">
    <property type="term" value="F:ATP binding"/>
    <property type="evidence" value="ECO:0007669"/>
    <property type="project" value="UniProtKB-KW"/>
</dbReference>
<keyword evidence="3 10" id="KW-0436">Ligase</keyword>
<dbReference type="InterPro" id="IPR004413">
    <property type="entry name" value="GatB"/>
</dbReference>
<dbReference type="GO" id="GO:0006412">
    <property type="term" value="P:translation"/>
    <property type="evidence" value="ECO:0007669"/>
    <property type="project" value="UniProtKB-UniRule"/>
</dbReference>
<dbReference type="InterPro" id="IPR017959">
    <property type="entry name" value="Asn/Gln-tRNA_amidoTrfase_suB/E"/>
</dbReference>
<name>A0A2H0UEV0_9BACT</name>
<dbReference type="InterPro" id="IPR017958">
    <property type="entry name" value="Gln-tRNA_amidoTrfase_suB_CS"/>
</dbReference>
<evidence type="ECO:0000256" key="10">
    <source>
        <dbReference type="HAMAP-Rule" id="MF_00121"/>
    </source>
</evidence>
<evidence type="ECO:0000256" key="1">
    <source>
        <dbReference type="ARBA" id="ARBA00005306"/>
    </source>
</evidence>
<keyword evidence="12" id="KW-0808">Transferase</keyword>
<dbReference type="InterPro" id="IPR014746">
    <property type="entry name" value="Gln_synth/guanido_kin_cat_dom"/>
</dbReference>
<evidence type="ECO:0000313" key="12">
    <source>
        <dbReference type="EMBL" id="PIR84932.1"/>
    </source>
</evidence>
<dbReference type="SMART" id="SM00845">
    <property type="entry name" value="GatB_Yqey"/>
    <property type="match status" value="1"/>
</dbReference>
<accession>A0A2H0UEV0</accession>
<dbReference type="GO" id="GO:0050566">
    <property type="term" value="F:asparaginyl-tRNA synthase (glutamine-hydrolyzing) activity"/>
    <property type="evidence" value="ECO:0007669"/>
    <property type="project" value="RHEA"/>
</dbReference>
<dbReference type="AlphaFoldDB" id="A0A2H0UEV0"/>
<evidence type="ECO:0000256" key="6">
    <source>
        <dbReference type="ARBA" id="ARBA00022917"/>
    </source>
</evidence>
<dbReference type="InterPro" id="IPR018027">
    <property type="entry name" value="Asn/Gln_amidotransferase"/>
</dbReference>
<comment type="caution">
    <text evidence="12">The sequence shown here is derived from an EMBL/GenBank/DDBJ whole genome shotgun (WGS) entry which is preliminary data.</text>
</comment>
<keyword evidence="6 10" id="KW-0648">Protein biosynthesis</keyword>
<dbReference type="Pfam" id="PF02934">
    <property type="entry name" value="GatB_N"/>
    <property type="match status" value="1"/>
</dbReference>
<dbReference type="Proteomes" id="UP000229344">
    <property type="component" value="Unassembled WGS sequence"/>
</dbReference>
<dbReference type="EMBL" id="PFBI01000001">
    <property type="protein sequence ID" value="PIR84932.1"/>
    <property type="molecule type" value="Genomic_DNA"/>
</dbReference>
<evidence type="ECO:0000313" key="13">
    <source>
        <dbReference type="Proteomes" id="UP000229344"/>
    </source>
</evidence>
<dbReference type="GO" id="GO:0050567">
    <property type="term" value="F:glutaminyl-tRNA synthase (glutamine-hydrolyzing) activity"/>
    <property type="evidence" value="ECO:0007669"/>
    <property type="project" value="UniProtKB-UniRule"/>
</dbReference>
<dbReference type="SUPFAM" id="SSF89095">
    <property type="entry name" value="GatB/YqeY motif"/>
    <property type="match status" value="1"/>
</dbReference>
<dbReference type="InterPro" id="IPR023168">
    <property type="entry name" value="GatB_Yqey_C_2"/>
</dbReference>
<comment type="catalytic activity">
    <reaction evidence="8 10">
        <text>L-aspartyl-tRNA(Asn) + L-glutamine + ATP + H2O = L-asparaginyl-tRNA(Asn) + L-glutamate + ADP + phosphate + 2 H(+)</text>
        <dbReference type="Rhea" id="RHEA:14513"/>
        <dbReference type="Rhea" id="RHEA-COMP:9674"/>
        <dbReference type="Rhea" id="RHEA-COMP:9677"/>
        <dbReference type="ChEBI" id="CHEBI:15377"/>
        <dbReference type="ChEBI" id="CHEBI:15378"/>
        <dbReference type="ChEBI" id="CHEBI:29985"/>
        <dbReference type="ChEBI" id="CHEBI:30616"/>
        <dbReference type="ChEBI" id="CHEBI:43474"/>
        <dbReference type="ChEBI" id="CHEBI:58359"/>
        <dbReference type="ChEBI" id="CHEBI:78515"/>
        <dbReference type="ChEBI" id="CHEBI:78516"/>
        <dbReference type="ChEBI" id="CHEBI:456216"/>
    </reaction>
</comment>
<evidence type="ECO:0000256" key="8">
    <source>
        <dbReference type="ARBA" id="ARBA00047380"/>
    </source>
</evidence>
<evidence type="ECO:0000256" key="2">
    <source>
        <dbReference type="ARBA" id="ARBA00011123"/>
    </source>
</evidence>
<reference evidence="13" key="1">
    <citation type="submission" date="2017-09" db="EMBL/GenBank/DDBJ databases">
        <title>Depth-based differentiation of microbial function through sediment-hosted aquifers and enrichment of novel symbionts in the deep terrestrial subsurface.</title>
        <authorList>
            <person name="Probst A.J."/>
            <person name="Ladd B."/>
            <person name="Jarett J.K."/>
            <person name="Geller-Mcgrath D.E."/>
            <person name="Sieber C.M.K."/>
            <person name="Emerson J.B."/>
            <person name="Anantharaman K."/>
            <person name="Thomas B.C."/>
            <person name="Malmstrom R."/>
            <person name="Stieglmeier M."/>
            <person name="Klingl A."/>
            <person name="Woyke T."/>
            <person name="Ryan C.M."/>
            <person name="Banfield J.F."/>
        </authorList>
    </citation>
    <scope>NUCLEOTIDE SEQUENCE [LARGE SCALE GENOMIC DNA]</scope>
</reference>
<dbReference type="Gene3D" id="1.10.10.410">
    <property type="match status" value="1"/>
</dbReference>
<dbReference type="NCBIfam" id="NF004014">
    <property type="entry name" value="PRK05477.1-4"/>
    <property type="match status" value="1"/>
</dbReference>
<dbReference type="SUPFAM" id="SSF55931">
    <property type="entry name" value="Glutamine synthetase/guanido kinase"/>
    <property type="match status" value="1"/>
</dbReference>
<proteinExistence type="inferred from homology"/>
<dbReference type="EC" id="6.3.5.-" evidence="10"/>
<comment type="catalytic activity">
    <reaction evidence="9 10">
        <text>L-glutamyl-tRNA(Gln) + L-glutamine + ATP + H2O = L-glutaminyl-tRNA(Gln) + L-glutamate + ADP + phosphate + H(+)</text>
        <dbReference type="Rhea" id="RHEA:17521"/>
        <dbReference type="Rhea" id="RHEA-COMP:9681"/>
        <dbReference type="Rhea" id="RHEA-COMP:9684"/>
        <dbReference type="ChEBI" id="CHEBI:15377"/>
        <dbReference type="ChEBI" id="CHEBI:15378"/>
        <dbReference type="ChEBI" id="CHEBI:29985"/>
        <dbReference type="ChEBI" id="CHEBI:30616"/>
        <dbReference type="ChEBI" id="CHEBI:43474"/>
        <dbReference type="ChEBI" id="CHEBI:58359"/>
        <dbReference type="ChEBI" id="CHEBI:78520"/>
        <dbReference type="ChEBI" id="CHEBI:78521"/>
        <dbReference type="ChEBI" id="CHEBI:456216"/>
    </reaction>
</comment>
<dbReference type="FunFam" id="1.10.10.410:FF:000001">
    <property type="entry name" value="Aspartyl/glutamyl-tRNA(Asn/Gln) amidotransferase subunit B"/>
    <property type="match status" value="1"/>
</dbReference>
<evidence type="ECO:0000256" key="3">
    <source>
        <dbReference type="ARBA" id="ARBA00022598"/>
    </source>
</evidence>
<dbReference type="InterPro" id="IPR003789">
    <property type="entry name" value="Asn/Gln_tRNA_amidoTrase-B-like"/>
</dbReference>
<protein>
    <recommendedName>
        <fullName evidence="10">Aspartyl/glutamyl-tRNA(Asn/Gln) amidotransferase subunit B</fullName>
        <shortName evidence="10">Asp/Glu-ADT subunit B</shortName>
        <ecNumber evidence="10">6.3.5.-</ecNumber>
    </recommendedName>
</protein>